<gene>
    <name evidence="2" type="ORF">GCM10011611_47670</name>
</gene>
<keyword evidence="3" id="KW-1185">Reference proteome</keyword>
<dbReference type="RefSeq" id="WP_189050465.1">
    <property type="nucleotide sequence ID" value="NZ_BMJQ01000013.1"/>
</dbReference>
<comment type="caution">
    <text evidence="2">The sequence shown here is derived from an EMBL/GenBank/DDBJ whole genome shotgun (WGS) entry which is preliminary data.</text>
</comment>
<reference evidence="2" key="1">
    <citation type="journal article" date="2014" name="Int. J. Syst. Evol. Microbiol.">
        <title>Complete genome sequence of Corynebacterium casei LMG S-19264T (=DSM 44701T), isolated from a smear-ripened cheese.</title>
        <authorList>
            <consortium name="US DOE Joint Genome Institute (JGI-PGF)"/>
            <person name="Walter F."/>
            <person name="Albersmeier A."/>
            <person name="Kalinowski J."/>
            <person name="Ruckert C."/>
        </authorList>
    </citation>
    <scope>NUCLEOTIDE SEQUENCE</scope>
    <source>
        <strain evidence="2">CGMCC 1.15725</strain>
    </source>
</reference>
<evidence type="ECO:0000313" key="3">
    <source>
        <dbReference type="Proteomes" id="UP000646365"/>
    </source>
</evidence>
<proteinExistence type="predicted"/>
<dbReference type="EMBL" id="BMJQ01000013">
    <property type="protein sequence ID" value="GGF35795.1"/>
    <property type="molecule type" value="Genomic_DNA"/>
</dbReference>
<name>A0A8J2YYG4_9PROT</name>
<feature type="region of interest" description="Disordered" evidence="1">
    <location>
        <begin position="166"/>
        <end position="205"/>
    </location>
</feature>
<feature type="compositionally biased region" description="Low complexity" evidence="1">
    <location>
        <begin position="166"/>
        <end position="194"/>
    </location>
</feature>
<dbReference type="Proteomes" id="UP000646365">
    <property type="component" value="Unassembled WGS sequence"/>
</dbReference>
<reference evidence="2" key="2">
    <citation type="submission" date="2020-09" db="EMBL/GenBank/DDBJ databases">
        <authorList>
            <person name="Sun Q."/>
            <person name="Zhou Y."/>
        </authorList>
    </citation>
    <scope>NUCLEOTIDE SEQUENCE</scope>
    <source>
        <strain evidence="2">CGMCC 1.15725</strain>
    </source>
</reference>
<accession>A0A8J2YYG4</accession>
<dbReference type="AlphaFoldDB" id="A0A8J2YYG4"/>
<protein>
    <submittedName>
        <fullName evidence="2">Uncharacterized protein</fullName>
    </submittedName>
</protein>
<evidence type="ECO:0000256" key="1">
    <source>
        <dbReference type="SAM" id="MobiDB-lite"/>
    </source>
</evidence>
<evidence type="ECO:0000313" key="2">
    <source>
        <dbReference type="EMBL" id="GGF35795.1"/>
    </source>
</evidence>
<sequence length="472" mass="46048">MVAVSSLGFSVYEQYTSNTNADGSTNQSGALQAGVTVGTSDGAQYGSAIVLDVKQKPASQAIKDGLRAVNTLTQVATQERTQAPKDAAAGRLARAIQQLRTLNLLGGGLRAVQEAVRIAQEIASAVRDLAQAEQAIAEAGGASGSADAASIGAAAEAEAASASASAGAGAAPTSPTLSGTATAGTAAASNPTTPRNGSSVPDIVEGGYSNEVGNAVTGLVANAAGLGSGTTADNKVTSSLAKTLVAQLQTAGLPVNGANLVKALQDLIQNPLKGAEELQASAKAAGLNVTVATSLDVKSTLTDPRSAAASGVSASAAVAAIDDPYDELIKDAVAALAAIGKGLKKALPPLLNSPDKKVAREAKKAEDKFADAVAKTVNAIGDYYFAKSEVEAEGGSDGTPSPATKAAIDAADAVINGPNAGNNEGGTTGGDAGLGFGDTAEADDGGVGAAEIAPGSTASTTIGLQVSVNIQV</sequence>
<organism evidence="2 3">
    <name type="scientific">Aliidongia dinghuensis</name>
    <dbReference type="NCBI Taxonomy" id="1867774"/>
    <lineage>
        <taxon>Bacteria</taxon>
        <taxon>Pseudomonadati</taxon>
        <taxon>Pseudomonadota</taxon>
        <taxon>Alphaproteobacteria</taxon>
        <taxon>Rhodospirillales</taxon>
        <taxon>Dongiaceae</taxon>
        <taxon>Aliidongia</taxon>
    </lineage>
</organism>